<proteinExistence type="predicted"/>
<gene>
    <name evidence="8" type="ORF">Sru01_62650</name>
</gene>
<organism evidence="8 9">
    <name type="scientific">Sphaerisporangium rufum</name>
    <dbReference type="NCBI Taxonomy" id="1381558"/>
    <lineage>
        <taxon>Bacteria</taxon>
        <taxon>Bacillati</taxon>
        <taxon>Actinomycetota</taxon>
        <taxon>Actinomycetes</taxon>
        <taxon>Streptosporangiales</taxon>
        <taxon>Streptosporangiaceae</taxon>
        <taxon>Sphaerisporangium</taxon>
    </lineage>
</organism>
<keyword evidence="5 6" id="KW-0472">Membrane</keyword>
<keyword evidence="4 6" id="KW-1133">Transmembrane helix</keyword>
<evidence type="ECO:0000256" key="6">
    <source>
        <dbReference type="SAM" id="Phobius"/>
    </source>
</evidence>
<feature type="transmembrane region" description="Helical" evidence="6">
    <location>
        <begin position="264"/>
        <end position="282"/>
    </location>
</feature>
<keyword evidence="3 6" id="KW-0812">Transmembrane</keyword>
<feature type="transmembrane region" description="Helical" evidence="6">
    <location>
        <begin position="51"/>
        <end position="76"/>
    </location>
</feature>
<reference evidence="8" key="1">
    <citation type="submission" date="2021-01" db="EMBL/GenBank/DDBJ databases">
        <title>Whole genome shotgun sequence of Sphaerisporangium rufum NBRC 109079.</title>
        <authorList>
            <person name="Komaki H."/>
            <person name="Tamura T."/>
        </authorList>
    </citation>
    <scope>NUCLEOTIDE SEQUENCE</scope>
    <source>
        <strain evidence="8">NBRC 109079</strain>
    </source>
</reference>
<feature type="transmembrane region" description="Helical" evidence="6">
    <location>
        <begin position="231"/>
        <end position="252"/>
    </location>
</feature>
<feature type="transmembrane region" description="Helical" evidence="6">
    <location>
        <begin position="150"/>
        <end position="170"/>
    </location>
</feature>
<evidence type="ECO:0000256" key="1">
    <source>
        <dbReference type="ARBA" id="ARBA00004651"/>
    </source>
</evidence>
<protein>
    <submittedName>
        <fullName evidence="8">MFS transporter</fullName>
    </submittedName>
</protein>
<dbReference type="RefSeq" id="WP_203993323.1">
    <property type="nucleotide sequence ID" value="NZ_BOOU01000094.1"/>
</dbReference>
<feature type="transmembrane region" description="Helical" evidence="6">
    <location>
        <begin position="315"/>
        <end position="335"/>
    </location>
</feature>
<comment type="subcellular location">
    <subcellularLocation>
        <location evidence="1">Cell membrane</location>
        <topology evidence="1">Multi-pass membrane protein</topology>
    </subcellularLocation>
</comment>
<keyword evidence="9" id="KW-1185">Reference proteome</keyword>
<feature type="transmembrane region" description="Helical" evidence="6">
    <location>
        <begin position="83"/>
        <end position="105"/>
    </location>
</feature>
<dbReference type="SUPFAM" id="SSF103473">
    <property type="entry name" value="MFS general substrate transporter"/>
    <property type="match status" value="1"/>
</dbReference>
<feature type="transmembrane region" description="Helical" evidence="6">
    <location>
        <begin position="21"/>
        <end position="45"/>
    </location>
</feature>
<dbReference type="InterPro" id="IPR020846">
    <property type="entry name" value="MFS_dom"/>
</dbReference>
<dbReference type="InterPro" id="IPR011701">
    <property type="entry name" value="MFS"/>
</dbReference>
<evidence type="ECO:0000256" key="2">
    <source>
        <dbReference type="ARBA" id="ARBA00022475"/>
    </source>
</evidence>
<comment type="caution">
    <text evidence="8">The sequence shown here is derived from an EMBL/GenBank/DDBJ whole genome shotgun (WGS) entry which is preliminary data.</text>
</comment>
<evidence type="ECO:0000256" key="4">
    <source>
        <dbReference type="ARBA" id="ARBA00022989"/>
    </source>
</evidence>
<dbReference type="GO" id="GO:0022857">
    <property type="term" value="F:transmembrane transporter activity"/>
    <property type="evidence" value="ECO:0007669"/>
    <property type="project" value="InterPro"/>
</dbReference>
<evidence type="ECO:0000256" key="5">
    <source>
        <dbReference type="ARBA" id="ARBA00023136"/>
    </source>
</evidence>
<dbReference type="Pfam" id="PF07690">
    <property type="entry name" value="MFS_1"/>
    <property type="match status" value="1"/>
</dbReference>
<feature type="transmembrane region" description="Helical" evidence="6">
    <location>
        <begin position="176"/>
        <end position="195"/>
    </location>
</feature>
<feature type="domain" description="Major facilitator superfamily (MFS) profile" evidence="7">
    <location>
        <begin position="1"/>
        <end position="406"/>
    </location>
</feature>
<dbReference type="Gene3D" id="1.20.1250.20">
    <property type="entry name" value="MFS general substrate transporter like domains"/>
    <property type="match status" value="1"/>
</dbReference>
<dbReference type="Proteomes" id="UP000655287">
    <property type="component" value="Unassembled WGS sequence"/>
</dbReference>
<sequence>MSDAQVADEGTSPWRNRNFRLFLSIQALSALGDSFSYVAIPLLVLRSTGSVVQMGLITGSVGVASIVAGVFAGYITDRVNRRALLIACDAARCLLYGLIAIVWVFSPQVWLLYLAVPLAGAFAMQFQVTHVTMVPSLVEQGQITRANGHLYASYAVAGVAGPMLAGLLSGAFGPSAALAVDAGTFAVSAAGVLLIRTRPLPAQPAAARARLGRDLLAGVGFLWRHRMLRSLTVLLALLTFITYGMTDLIVYYLKHDLGRPDGTVGYVLAAGTVGTLVASVTVDRTRGRLGFGVSWIGAWALCGVAIAGLGMSTAVPLIAAFTFGQLLCTGVAGICSMSFRQEVTPSHLLGRVTSAFWTLHSALGPLGAAVLAGAAAGHGVTPVLLVAGAACAVIALSATLTPIRPAGAAELAGESA</sequence>
<dbReference type="PROSITE" id="PS50850">
    <property type="entry name" value="MFS"/>
    <property type="match status" value="1"/>
</dbReference>
<dbReference type="PANTHER" id="PTHR23513:SF6">
    <property type="entry name" value="MAJOR FACILITATOR SUPERFAMILY ASSOCIATED DOMAIN-CONTAINING PROTEIN"/>
    <property type="match status" value="1"/>
</dbReference>
<dbReference type="CDD" id="cd06173">
    <property type="entry name" value="MFS_MefA_like"/>
    <property type="match status" value="1"/>
</dbReference>
<evidence type="ECO:0000313" key="8">
    <source>
        <dbReference type="EMBL" id="GII81283.1"/>
    </source>
</evidence>
<accession>A0A919V4K0</accession>
<feature type="transmembrane region" description="Helical" evidence="6">
    <location>
        <begin position="356"/>
        <end position="377"/>
    </location>
</feature>
<dbReference type="PANTHER" id="PTHR23513">
    <property type="entry name" value="INTEGRAL MEMBRANE EFFLUX PROTEIN-RELATED"/>
    <property type="match status" value="1"/>
</dbReference>
<dbReference type="EMBL" id="BOOU01000094">
    <property type="protein sequence ID" value="GII81283.1"/>
    <property type="molecule type" value="Genomic_DNA"/>
</dbReference>
<dbReference type="GO" id="GO:0005886">
    <property type="term" value="C:plasma membrane"/>
    <property type="evidence" value="ECO:0007669"/>
    <property type="project" value="UniProtKB-SubCell"/>
</dbReference>
<dbReference type="InterPro" id="IPR036259">
    <property type="entry name" value="MFS_trans_sf"/>
</dbReference>
<keyword evidence="2" id="KW-1003">Cell membrane</keyword>
<feature type="transmembrane region" description="Helical" evidence="6">
    <location>
        <begin position="289"/>
        <end position="309"/>
    </location>
</feature>
<evidence type="ECO:0000259" key="7">
    <source>
        <dbReference type="PROSITE" id="PS50850"/>
    </source>
</evidence>
<evidence type="ECO:0000313" key="9">
    <source>
        <dbReference type="Proteomes" id="UP000655287"/>
    </source>
</evidence>
<dbReference type="AlphaFoldDB" id="A0A919V4K0"/>
<feature type="transmembrane region" description="Helical" evidence="6">
    <location>
        <begin position="383"/>
        <end position="403"/>
    </location>
</feature>
<name>A0A919V4K0_9ACTN</name>
<feature type="transmembrane region" description="Helical" evidence="6">
    <location>
        <begin position="111"/>
        <end position="138"/>
    </location>
</feature>
<evidence type="ECO:0000256" key="3">
    <source>
        <dbReference type="ARBA" id="ARBA00022692"/>
    </source>
</evidence>